<feature type="domain" description="DUF547" evidence="1">
    <location>
        <begin position="50"/>
        <end position="175"/>
    </location>
</feature>
<dbReference type="RefSeq" id="WP_089735490.1">
    <property type="nucleotide sequence ID" value="NZ_FNIA01000022.1"/>
</dbReference>
<dbReference type="PANTHER" id="PTHR46361:SF3">
    <property type="entry name" value="ELECTRON CARRIER_ PROTEIN DISULFIDE OXIDOREDUCTASE"/>
    <property type="match status" value="1"/>
</dbReference>
<evidence type="ECO:0000313" key="3">
    <source>
        <dbReference type="Proteomes" id="UP000199370"/>
    </source>
</evidence>
<dbReference type="Pfam" id="PF04784">
    <property type="entry name" value="DUF547"/>
    <property type="match status" value="1"/>
</dbReference>
<keyword evidence="3" id="KW-1185">Reference proteome</keyword>
<gene>
    <name evidence="2" type="ORF">SAMN05192554_12220</name>
</gene>
<sequence length="244" mass="27139">MAAVDHDDPVALAASFVRAVKAGDESREHRRALAGLDDRRLARELDGDAPRTAFWLDVYNGFAQYLLDSDPALWRKRRLPPTRPVFTDGLFTVAGHDLSLDDVEHGILRGSQSGVGLGYLPRVRVDGFERRHRVDELDPRLHFALNCGASSCPPVAVYTRDSVDDELDLATASYLETECHHDSTANVVRVPKLFSWYRGDFGGKSGVVRFLRRYGVVPADASPSLAYADYDWSLKLGEFAEFEG</sequence>
<name>A0A1G9ZR27_9EURY</name>
<dbReference type="STRING" id="996166.SAMN05192554_12220"/>
<protein>
    <recommendedName>
        <fullName evidence="1">DUF547 domain-containing protein</fullName>
    </recommendedName>
</protein>
<dbReference type="InterPro" id="IPR006869">
    <property type="entry name" value="DUF547"/>
</dbReference>
<proteinExistence type="predicted"/>
<dbReference type="AlphaFoldDB" id="A0A1G9ZR27"/>
<dbReference type="OrthoDB" id="201798at2157"/>
<organism evidence="2 3">
    <name type="scientific">Haloarchaeobius iranensis</name>
    <dbReference type="NCBI Taxonomy" id="996166"/>
    <lineage>
        <taxon>Archaea</taxon>
        <taxon>Methanobacteriati</taxon>
        <taxon>Methanobacteriota</taxon>
        <taxon>Stenosarchaea group</taxon>
        <taxon>Halobacteria</taxon>
        <taxon>Halobacteriales</taxon>
        <taxon>Halorubellaceae</taxon>
        <taxon>Haloarchaeobius</taxon>
    </lineage>
</organism>
<reference evidence="2 3" key="1">
    <citation type="submission" date="2016-10" db="EMBL/GenBank/DDBJ databases">
        <authorList>
            <person name="de Groot N.N."/>
        </authorList>
    </citation>
    <scope>NUCLEOTIDE SEQUENCE [LARGE SCALE GENOMIC DNA]</scope>
    <source>
        <strain evidence="3">EB21,IBRC-M 10013,KCTC 4048</strain>
    </source>
</reference>
<evidence type="ECO:0000259" key="1">
    <source>
        <dbReference type="Pfam" id="PF04784"/>
    </source>
</evidence>
<evidence type="ECO:0000313" key="2">
    <source>
        <dbReference type="EMBL" id="SDN24032.1"/>
    </source>
</evidence>
<dbReference type="EMBL" id="FNIA01000022">
    <property type="protein sequence ID" value="SDN24032.1"/>
    <property type="molecule type" value="Genomic_DNA"/>
</dbReference>
<dbReference type="PANTHER" id="PTHR46361">
    <property type="entry name" value="ELECTRON CARRIER/ PROTEIN DISULFIDE OXIDOREDUCTASE"/>
    <property type="match status" value="1"/>
</dbReference>
<dbReference type="Proteomes" id="UP000199370">
    <property type="component" value="Unassembled WGS sequence"/>
</dbReference>
<accession>A0A1G9ZR27</accession>